<proteinExistence type="predicted"/>
<evidence type="ECO:0000313" key="3">
    <source>
        <dbReference type="Proteomes" id="UP000032946"/>
    </source>
</evidence>
<keyword evidence="3" id="KW-1185">Reference proteome</keyword>
<organism evidence="2 3">
    <name type="scientific">Limnospira indica PCC 8005</name>
    <dbReference type="NCBI Taxonomy" id="376219"/>
    <lineage>
        <taxon>Bacteria</taxon>
        <taxon>Bacillati</taxon>
        <taxon>Cyanobacteriota</taxon>
        <taxon>Cyanophyceae</taxon>
        <taxon>Oscillatoriophycideae</taxon>
        <taxon>Oscillatoriales</taxon>
        <taxon>Sirenicapillariaceae</taxon>
        <taxon>Limnospira</taxon>
    </lineage>
</organism>
<dbReference type="EMBL" id="FO818640">
    <property type="protein sequence ID" value="CDM97909.1"/>
    <property type="molecule type" value="Genomic_DNA"/>
</dbReference>
<gene>
    <name evidence="2" type="ORF">ARTHRO_60510</name>
</gene>
<reference evidence="2 3" key="1">
    <citation type="submission" date="2014-02" db="EMBL/GenBank/DDBJ databases">
        <authorList>
            <person name="Genoscope - CEA"/>
        </authorList>
    </citation>
    <scope>NUCLEOTIDE SEQUENCE [LARGE SCALE GENOMIC DNA]</scope>
    <source>
        <strain evidence="2 3">PCC 8005</strain>
    </source>
</reference>
<evidence type="ECO:0000256" key="1">
    <source>
        <dbReference type="SAM" id="MobiDB-lite"/>
    </source>
</evidence>
<dbReference type="AlphaFoldDB" id="A0A9P1KKQ6"/>
<evidence type="ECO:0000313" key="2">
    <source>
        <dbReference type="EMBL" id="CDM97909.1"/>
    </source>
</evidence>
<feature type="region of interest" description="Disordered" evidence="1">
    <location>
        <begin position="16"/>
        <end position="39"/>
    </location>
</feature>
<protein>
    <submittedName>
        <fullName evidence="2">Uncharacterized protein</fullName>
    </submittedName>
</protein>
<sequence length="51" mass="5487">MVFCYKGKRSPFVQSAASQRQAADHWQPEGVGTASGDNSGELARIRFSGLS</sequence>
<name>A0A9P1KKQ6_9CYAN</name>
<accession>A0A9P1KKQ6</accession>
<dbReference type="Proteomes" id="UP000032946">
    <property type="component" value="Chromosome"/>
</dbReference>